<reference evidence="2" key="1">
    <citation type="submission" date="2016-10" db="EMBL/GenBank/DDBJ databases">
        <authorList>
            <person name="Varghese N."/>
            <person name="Submissions S."/>
        </authorList>
    </citation>
    <scope>NUCLEOTIDE SEQUENCE [LARGE SCALE GENOMIC DNA]</scope>
    <source>
        <strain evidence="2">ATCC 700689</strain>
    </source>
</reference>
<evidence type="ECO:0000313" key="1">
    <source>
        <dbReference type="EMBL" id="SDI41135.1"/>
    </source>
</evidence>
<dbReference type="EMBL" id="FNCO01000013">
    <property type="protein sequence ID" value="SDI41135.1"/>
    <property type="molecule type" value="Genomic_DNA"/>
</dbReference>
<sequence>MQAIERVTLVLRAKPGETLAPLLQHILLGAPVAVGTGVAIIAGASDRDVLETSLGSEEFCIDARIKEAAANLDPRNLFASINPIGASADELEQGRRGFVDERTHADYLIFLSGFRAAQGIDQ</sequence>
<keyword evidence="2" id="KW-1185">Reference proteome</keyword>
<evidence type="ECO:0000313" key="2">
    <source>
        <dbReference type="Proteomes" id="UP000182894"/>
    </source>
</evidence>
<proteinExistence type="predicted"/>
<dbReference type="Proteomes" id="UP000182894">
    <property type="component" value="Unassembled WGS sequence"/>
</dbReference>
<dbReference type="AlphaFoldDB" id="A0A1G8KCF2"/>
<name>A0A1G8KCF2_9PSED</name>
<organism evidence="1 2">
    <name type="scientific">Pseudomonas abietaniphila</name>
    <dbReference type="NCBI Taxonomy" id="89065"/>
    <lineage>
        <taxon>Bacteria</taxon>
        <taxon>Pseudomonadati</taxon>
        <taxon>Pseudomonadota</taxon>
        <taxon>Gammaproteobacteria</taxon>
        <taxon>Pseudomonadales</taxon>
        <taxon>Pseudomonadaceae</taxon>
        <taxon>Pseudomonas</taxon>
    </lineage>
</organism>
<dbReference type="STRING" id="89065.SAMN05216605_11350"/>
<protein>
    <submittedName>
        <fullName evidence="1">Carbon storage regulator</fullName>
    </submittedName>
</protein>
<gene>
    <name evidence="1" type="ORF">SAMN05216605_11350</name>
</gene>
<dbReference type="RefSeq" id="WP_074755892.1">
    <property type="nucleotide sequence ID" value="NZ_FNCO01000013.1"/>
</dbReference>
<accession>A0A1G8KCF2</accession>